<dbReference type="PROSITE" id="PS50263">
    <property type="entry name" value="CN_HYDROLASE"/>
    <property type="match status" value="1"/>
</dbReference>
<accession>A0A5B9MEH0</accession>
<evidence type="ECO:0000256" key="2">
    <source>
        <dbReference type="SAM" id="SignalP"/>
    </source>
</evidence>
<reference evidence="4 5" key="1">
    <citation type="submission" date="2019-02" db="EMBL/GenBank/DDBJ databases">
        <title>Planctomycetal bacteria perform biofilm scaping via a novel small molecule.</title>
        <authorList>
            <person name="Jeske O."/>
            <person name="Boedeker C."/>
            <person name="Wiegand S."/>
            <person name="Breitling P."/>
            <person name="Kallscheuer N."/>
            <person name="Jogler M."/>
            <person name="Rohde M."/>
            <person name="Petersen J."/>
            <person name="Medema M.H."/>
            <person name="Surup F."/>
            <person name="Jogler C."/>
        </authorList>
    </citation>
    <scope>NUCLEOTIDE SEQUENCE [LARGE SCALE GENOMIC DNA]</scope>
    <source>
        <strain evidence="4 5">Mal15</strain>
    </source>
</reference>
<dbReference type="GO" id="GO:0016811">
    <property type="term" value="F:hydrolase activity, acting on carbon-nitrogen (but not peptide) bonds, in linear amides"/>
    <property type="evidence" value="ECO:0007669"/>
    <property type="project" value="TreeGrafter"/>
</dbReference>
<evidence type="ECO:0000313" key="4">
    <source>
        <dbReference type="EMBL" id="QEF98919.1"/>
    </source>
</evidence>
<dbReference type="Gene3D" id="3.60.110.10">
    <property type="entry name" value="Carbon-nitrogen hydrolase"/>
    <property type="match status" value="1"/>
</dbReference>
<dbReference type="PANTHER" id="PTHR43674">
    <property type="entry name" value="NITRILASE C965.09-RELATED"/>
    <property type="match status" value="1"/>
</dbReference>
<dbReference type="CDD" id="cd07197">
    <property type="entry name" value="nitrilase"/>
    <property type="match status" value="1"/>
</dbReference>
<dbReference type="Pfam" id="PF00795">
    <property type="entry name" value="CN_hydrolase"/>
    <property type="match status" value="1"/>
</dbReference>
<keyword evidence="2" id="KW-0732">Signal</keyword>
<feature type="signal peptide" evidence="2">
    <location>
        <begin position="1"/>
        <end position="22"/>
    </location>
</feature>
<keyword evidence="5" id="KW-1185">Reference proteome</keyword>
<evidence type="ECO:0000259" key="3">
    <source>
        <dbReference type="PROSITE" id="PS50263"/>
    </source>
</evidence>
<evidence type="ECO:0000256" key="1">
    <source>
        <dbReference type="ARBA" id="ARBA00022801"/>
    </source>
</evidence>
<evidence type="ECO:0000313" key="5">
    <source>
        <dbReference type="Proteomes" id="UP000321353"/>
    </source>
</evidence>
<feature type="chain" id="PRO_5022951829" evidence="2">
    <location>
        <begin position="23"/>
        <end position="332"/>
    </location>
</feature>
<dbReference type="SUPFAM" id="SSF56317">
    <property type="entry name" value="Carbon-nitrogen hydrolase"/>
    <property type="match status" value="1"/>
</dbReference>
<dbReference type="InterPro" id="IPR003010">
    <property type="entry name" value="C-N_Hydrolase"/>
</dbReference>
<sequence precursor="true">MAVRTLMLCLAGVVAGPLPAQAPPGKPVPPLDQSKDSVRVAVAQMQIDHAAFHPDQDTVDALVPWMKRAADQRADLLVFPEYLLGSFHLKSALVDKLCAQAKQHDLNVVVGGWEHFPDVAIKQPPDPGTYANTLLVAARDGALAGTHRKMHAAVGPNSPYCWPPDPGEKGENTMVLGQENGVVDLEFGRIGLLTCYDGYFFESFQMPSLRGAELLVWVNARGGMVEPHIIQSASFMTCTHVVASNQSVGCGSAICSYPGWKLDQAAPEPGSEALLVADLDLKELRNQRLNNRMMHQRRPEIYGTVSKRWQPWHAYPDLKPFQYDDSEMEKRR</sequence>
<organism evidence="4 5">
    <name type="scientific">Stieleria maiorica</name>
    <dbReference type="NCBI Taxonomy" id="2795974"/>
    <lineage>
        <taxon>Bacteria</taxon>
        <taxon>Pseudomonadati</taxon>
        <taxon>Planctomycetota</taxon>
        <taxon>Planctomycetia</taxon>
        <taxon>Pirellulales</taxon>
        <taxon>Pirellulaceae</taxon>
        <taxon>Stieleria</taxon>
    </lineage>
</organism>
<protein>
    <submittedName>
        <fullName evidence="4">Carbon-nitrogen hydrolase</fullName>
    </submittedName>
</protein>
<dbReference type="KEGG" id="smam:Mal15_29770"/>
<dbReference type="RefSeq" id="WP_147868394.1">
    <property type="nucleotide sequence ID" value="NZ_CP036264.1"/>
</dbReference>
<dbReference type="InterPro" id="IPR036526">
    <property type="entry name" value="C-N_Hydrolase_sf"/>
</dbReference>
<dbReference type="PANTHER" id="PTHR43674:SF16">
    <property type="entry name" value="CARBON-NITROGEN FAMILY, PUTATIVE (AFU_ORTHOLOGUE AFUA_5G02350)-RELATED"/>
    <property type="match status" value="1"/>
</dbReference>
<proteinExistence type="predicted"/>
<name>A0A5B9MEH0_9BACT</name>
<dbReference type="EMBL" id="CP036264">
    <property type="protein sequence ID" value="QEF98919.1"/>
    <property type="molecule type" value="Genomic_DNA"/>
</dbReference>
<dbReference type="Proteomes" id="UP000321353">
    <property type="component" value="Chromosome"/>
</dbReference>
<keyword evidence="1 4" id="KW-0378">Hydrolase</keyword>
<dbReference type="InterPro" id="IPR050345">
    <property type="entry name" value="Aliph_Amidase/BUP"/>
</dbReference>
<dbReference type="AlphaFoldDB" id="A0A5B9MEH0"/>
<gene>
    <name evidence="4" type="ORF">Mal15_29770</name>
</gene>
<feature type="domain" description="CN hydrolase" evidence="3">
    <location>
        <begin position="38"/>
        <end position="281"/>
    </location>
</feature>